<dbReference type="Gene3D" id="1.20.80.30">
    <property type="match status" value="1"/>
</dbReference>
<dbReference type="InterPro" id="IPR010121">
    <property type="entry name" value="Pyruvate_phosphate_dikinase"/>
</dbReference>
<dbReference type="Gene3D" id="3.50.30.10">
    <property type="entry name" value="Phosphohistidine domain"/>
    <property type="match status" value="1"/>
</dbReference>
<dbReference type="InterPro" id="IPR013815">
    <property type="entry name" value="ATP_grasp_subdomain_1"/>
</dbReference>
<dbReference type="NCBIfam" id="NF004531">
    <property type="entry name" value="PRK05878.1"/>
    <property type="match status" value="1"/>
</dbReference>
<feature type="active site" description="Tele-phosphohistidine intermediate" evidence="12">
    <location>
        <position position="457"/>
    </location>
</feature>
<evidence type="ECO:0000256" key="12">
    <source>
        <dbReference type="PIRSR" id="PIRSR000853-1"/>
    </source>
</evidence>
<keyword evidence="9" id="KW-0067">ATP-binding</keyword>
<keyword evidence="19" id="KW-1185">Reference proteome</keyword>
<feature type="binding site" evidence="13">
    <location>
        <position position="580"/>
    </location>
    <ligand>
        <name>substrate</name>
    </ligand>
</feature>
<dbReference type="InterPro" id="IPR040442">
    <property type="entry name" value="Pyrv_kinase-like_dom_sf"/>
</dbReference>
<dbReference type="Gene3D" id="3.30.1490.20">
    <property type="entry name" value="ATP-grasp fold, A domain"/>
    <property type="match status" value="1"/>
</dbReference>
<keyword evidence="6 14" id="KW-0479">Metal-binding</keyword>
<feature type="binding site" evidence="13">
    <location>
        <position position="767"/>
    </location>
    <ligand>
        <name>substrate</name>
    </ligand>
</feature>
<feature type="binding site" evidence="14">
    <location>
        <position position="791"/>
    </location>
    <ligand>
        <name>Mg(2+)</name>
        <dbReference type="ChEBI" id="CHEBI:18420"/>
    </ligand>
</feature>
<dbReference type="EMBL" id="JAASRO010000001">
    <property type="protein sequence ID" value="NIK59212.1"/>
    <property type="molecule type" value="Genomic_DNA"/>
</dbReference>
<keyword evidence="5 18" id="KW-0808">Transferase</keyword>
<evidence type="ECO:0000256" key="2">
    <source>
        <dbReference type="ARBA" id="ARBA00007837"/>
    </source>
</evidence>
<dbReference type="NCBIfam" id="TIGR01828">
    <property type="entry name" value="pyru_phos_dikin"/>
    <property type="match status" value="1"/>
</dbReference>
<dbReference type="GO" id="GO:0050242">
    <property type="term" value="F:pyruvate, phosphate dikinase activity"/>
    <property type="evidence" value="ECO:0007669"/>
    <property type="project" value="UniProtKB-UniRule"/>
</dbReference>
<dbReference type="Pfam" id="PF00391">
    <property type="entry name" value="PEP-utilizers"/>
    <property type="match status" value="1"/>
</dbReference>
<feature type="binding site" evidence="13">
    <location>
        <position position="791"/>
    </location>
    <ligand>
        <name>substrate</name>
    </ligand>
</feature>
<dbReference type="GO" id="GO:0016301">
    <property type="term" value="F:kinase activity"/>
    <property type="evidence" value="ECO:0007669"/>
    <property type="project" value="UniProtKB-UniRule"/>
</dbReference>
<feature type="binding site" evidence="13">
    <location>
        <position position="635"/>
    </location>
    <ligand>
        <name>substrate</name>
    </ligand>
</feature>
<protein>
    <recommendedName>
        <fullName evidence="4 11">Pyruvate, phosphate dikinase</fullName>
        <ecNumber evidence="3 11">2.7.9.1</ecNumber>
    </recommendedName>
</protein>
<evidence type="ECO:0000256" key="1">
    <source>
        <dbReference type="ARBA" id="ARBA00001946"/>
    </source>
</evidence>
<evidence type="ECO:0000256" key="7">
    <source>
        <dbReference type="ARBA" id="ARBA00022741"/>
    </source>
</evidence>
<dbReference type="PIRSF" id="PIRSF000853">
    <property type="entry name" value="PPDK"/>
    <property type="match status" value="1"/>
</dbReference>
<evidence type="ECO:0000259" key="15">
    <source>
        <dbReference type="Pfam" id="PF00391"/>
    </source>
</evidence>
<evidence type="ECO:0000259" key="17">
    <source>
        <dbReference type="Pfam" id="PF02896"/>
    </source>
</evidence>
<evidence type="ECO:0000256" key="6">
    <source>
        <dbReference type="ARBA" id="ARBA00022723"/>
    </source>
</evidence>
<dbReference type="GO" id="GO:0005524">
    <property type="term" value="F:ATP binding"/>
    <property type="evidence" value="ECO:0007669"/>
    <property type="project" value="UniProtKB-UniRule"/>
</dbReference>
<dbReference type="SUPFAM" id="SSF52009">
    <property type="entry name" value="Phosphohistidine domain"/>
    <property type="match status" value="1"/>
</dbReference>
<reference evidence="18 19" key="1">
    <citation type="submission" date="2020-03" db="EMBL/GenBank/DDBJ databases">
        <title>Sequencing the genomes of 1000 actinobacteria strains.</title>
        <authorList>
            <person name="Klenk H.-P."/>
        </authorList>
    </citation>
    <scope>NUCLEOTIDE SEQUENCE [LARGE SCALE GENOMIC DNA]</scope>
    <source>
        <strain evidence="18 19">DSM 45490</strain>
    </source>
</reference>
<accession>A0A7X5VET3</accession>
<dbReference type="Gene3D" id="3.30.470.20">
    <property type="entry name" value="ATP-grasp fold, B domain"/>
    <property type="match status" value="1"/>
</dbReference>
<dbReference type="AlphaFoldDB" id="A0A7X5VET3"/>
<evidence type="ECO:0000256" key="9">
    <source>
        <dbReference type="ARBA" id="ARBA00022840"/>
    </source>
</evidence>
<dbReference type="PROSITE" id="PS00370">
    <property type="entry name" value="PEP_ENZYMES_PHOS_SITE"/>
    <property type="match status" value="1"/>
</dbReference>
<sequence length="904" mass="97181">MTDMPHNDRYVFDFAEGNKELKDLLGGKGANLAEMTRLALPVPPGFTIATTACREYLATGDVPAGLDDEIGEHLSRLERVMGRTLGDPDDPLLVSVRSGGKFSMPGMMETILDIGLNDRSVHGLAKRSGDDHFAWDSYRRLLQMYARTVLEVPDELLQAALAPQYAEWDVTTPEELPAAAIERACGALQGVIAEYSGCPFPQDPREQLDLAIRAVFRSWSTPRATLYRRQEHIPDDLGTAVTVMAMVFGNRGADSGTGVAFTRDPASGAVGVYGDYLQDAQGEDVVAGVRNTFPLAALESIDPDSYARLLSAMSTLERHYRDLCDVEFTIERGRLWILQTRVGKRTPAAAFTIATQLVDEGLITLDEALLRVNGSQLGKLMFPRFDRGHDVPVLARGVAASPGAAVGAAAFDSVAAQRLASSGQRVILVRRETNPDDLPGMVASIGILTTRGGKTSHAAVVARGMGKTCVCGVDTLQVDPLARRAVASDGTVIEEGDLLSLDGLAGLVYRGEVPVVPSPVVEYFESGAVPEGADDLVHAVDRVLRHADKRRSLEVHANADTPDDAARARRFGAEGIGLCRTEHMFLGERRALVEQLILAEGPAAQQAALDRLLPLQRDDFAGIFRAMDGQPVTIRLIDPPLHEFLPDLTELSVRTALDEAAGRVAKETTRLLGAVRRMHENNPMLGLRGVRLGIVIPGLFALQTRAIAEAAALVAAEGLTVRPEIMVPLVASEQEMTFVRRELEQVLTEVAAETGRDLAARIGTMIEVPRAALDAGPIARTADFFSFGTNDLTQLTWAFSRDDVEASFFPRYLDAGVFAVSPFESIDRIGVGRLVELAVAEGRAANPDLVIGVCGEHGGDPDSIGFFAAAGLDYVSCSPFRIPVARLEAGRAAVAADSDISDTR</sequence>
<evidence type="ECO:0000259" key="16">
    <source>
        <dbReference type="Pfam" id="PF01326"/>
    </source>
</evidence>
<dbReference type="SUPFAM" id="SSF56059">
    <property type="entry name" value="Glutathione synthetase ATP-binding domain-like"/>
    <property type="match status" value="1"/>
</dbReference>
<dbReference type="Gene3D" id="1.10.189.10">
    <property type="entry name" value="Pyruvate Phosphate Dikinase, domain 2"/>
    <property type="match status" value="1"/>
</dbReference>
<evidence type="ECO:0000256" key="11">
    <source>
        <dbReference type="PIRNR" id="PIRNR000853"/>
    </source>
</evidence>
<keyword evidence="10 14" id="KW-0460">Magnesium</keyword>
<evidence type="ECO:0000256" key="8">
    <source>
        <dbReference type="ARBA" id="ARBA00022777"/>
    </source>
</evidence>
<organism evidence="18 19">
    <name type="scientific">Kribbella shirazensis</name>
    <dbReference type="NCBI Taxonomy" id="1105143"/>
    <lineage>
        <taxon>Bacteria</taxon>
        <taxon>Bacillati</taxon>
        <taxon>Actinomycetota</taxon>
        <taxon>Actinomycetes</taxon>
        <taxon>Propionibacteriales</taxon>
        <taxon>Kribbellaceae</taxon>
        <taxon>Kribbella</taxon>
    </lineage>
</organism>
<comment type="cofactor">
    <cofactor evidence="1 11 14">
        <name>Mg(2+)</name>
        <dbReference type="ChEBI" id="CHEBI:18420"/>
    </cofactor>
</comment>
<dbReference type="GO" id="GO:0046872">
    <property type="term" value="F:metal ion binding"/>
    <property type="evidence" value="ECO:0007669"/>
    <property type="project" value="UniProtKB-UniRule"/>
</dbReference>
<dbReference type="InterPro" id="IPR002192">
    <property type="entry name" value="PPDK_AMP/ATP-bd"/>
</dbReference>
<feature type="domain" description="PEP-utilising enzyme C-terminal" evidence="17">
    <location>
        <begin position="546"/>
        <end position="890"/>
    </location>
</feature>
<feature type="binding site" evidence="13">
    <location>
        <position position="788"/>
    </location>
    <ligand>
        <name>substrate</name>
    </ligand>
</feature>
<comment type="similarity">
    <text evidence="2 11">Belongs to the PEP-utilizing enzyme family.</text>
</comment>
<evidence type="ECO:0000256" key="10">
    <source>
        <dbReference type="ARBA" id="ARBA00022842"/>
    </source>
</evidence>
<dbReference type="InterPro" id="IPR036637">
    <property type="entry name" value="Phosphohistidine_dom_sf"/>
</dbReference>
<feature type="active site" description="Proton donor" evidence="12">
    <location>
        <position position="854"/>
    </location>
</feature>
<dbReference type="InterPro" id="IPR015813">
    <property type="entry name" value="Pyrv/PenolPyrv_kinase-like_dom"/>
</dbReference>
<dbReference type="Pfam" id="PF02896">
    <property type="entry name" value="PEP-utilizers_C"/>
    <property type="match status" value="1"/>
</dbReference>
<comment type="catalytic activity">
    <reaction evidence="11">
        <text>pyruvate + phosphate + ATP = phosphoenolpyruvate + AMP + diphosphate + H(+)</text>
        <dbReference type="Rhea" id="RHEA:10756"/>
        <dbReference type="ChEBI" id="CHEBI:15361"/>
        <dbReference type="ChEBI" id="CHEBI:15378"/>
        <dbReference type="ChEBI" id="CHEBI:30616"/>
        <dbReference type="ChEBI" id="CHEBI:33019"/>
        <dbReference type="ChEBI" id="CHEBI:43474"/>
        <dbReference type="ChEBI" id="CHEBI:58702"/>
        <dbReference type="ChEBI" id="CHEBI:456215"/>
        <dbReference type="EC" id="2.7.9.1"/>
    </reaction>
</comment>
<evidence type="ECO:0000256" key="3">
    <source>
        <dbReference type="ARBA" id="ARBA00011994"/>
    </source>
</evidence>
<proteinExistence type="inferred from homology"/>
<keyword evidence="18" id="KW-0670">Pyruvate</keyword>
<evidence type="ECO:0000256" key="5">
    <source>
        <dbReference type="ARBA" id="ARBA00022679"/>
    </source>
</evidence>
<dbReference type="SUPFAM" id="SSF51621">
    <property type="entry name" value="Phosphoenolpyruvate/pyruvate domain"/>
    <property type="match status" value="1"/>
</dbReference>
<dbReference type="InterPro" id="IPR018274">
    <property type="entry name" value="PEP_util_AS"/>
</dbReference>
<feature type="binding site" evidence="13">
    <location>
        <position position="790"/>
    </location>
    <ligand>
        <name>substrate</name>
    </ligand>
</feature>
<dbReference type="PANTHER" id="PTHR22931:SF9">
    <property type="entry name" value="PYRUVATE, PHOSPHATE DIKINASE 1, CHLOROPLASTIC"/>
    <property type="match status" value="1"/>
</dbReference>
<feature type="binding site" evidence="13">
    <location>
        <position position="789"/>
    </location>
    <ligand>
        <name>substrate</name>
    </ligand>
</feature>
<dbReference type="Proteomes" id="UP000555407">
    <property type="component" value="Unassembled WGS sequence"/>
</dbReference>
<dbReference type="InterPro" id="IPR008279">
    <property type="entry name" value="PEP-util_enz_mobile_dom"/>
</dbReference>
<evidence type="ECO:0000313" key="19">
    <source>
        <dbReference type="Proteomes" id="UP000555407"/>
    </source>
</evidence>
<evidence type="ECO:0000256" key="4">
    <source>
        <dbReference type="ARBA" id="ARBA00020138"/>
    </source>
</evidence>
<evidence type="ECO:0000313" key="18">
    <source>
        <dbReference type="EMBL" id="NIK59212.1"/>
    </source>
</evidence>
<evidence type="ECO:0000256" key="13">
    <source>
        <dbReference type="PIRSR" id="PIRSR000853-2"/>
    </source>
</evidence>
<dbReference type="Pfam" id="PF01326">
    <property type="entry name" value="PPDK_N"/>
    <property type="match status" value="2"/>
</dbReference>
<dbReference type="Gene3D" id="3.20.20.60">
    <property type="entry name" value="Phosphoenolpyruvate-binding domains"/>
    <property type="match status" value="1"/>
</dbReference>
<feature type="domain" description="Pyruvate phosphate dikinase AMP/ATP-binding" evidence="16">
    <location>
        <begin position="66"/>
        <end position="291"/>
    </location>
</feature>
<dbReference type="EC" id="2.7.9.1" evidence="3 11"/>
<evidence type="ECO:0000256" key="14">
    <source>
        <dbReference type="PIRSR" id="PIRSR000853-3"/>
    </source>
</evidence>
<feature type="domain" description="PEP-utilising enzyme mobile" evidence="15">
    <location>
        <begin position="425"/>
        <end position="506"/>
    </location>
</feature>
<keyword evidence="7" id="KW-0547">Nucleotide-binding</keyword>
<comment type="caution">
    <text evidence="18">The sequence shown here is derived from an EMBL/GenBank/DDBJ whole genome shotgun (WGS) entry which is preliminary data.</text>
</comment>
<feature type="binding site" evidence="14">
    <location>
        <position position="767"/>
    </location>
    <ligand>
        <name>Mg(2+)</name>
        <dbReference type="ChEBI" id="CHEBI:18420"/>
    </ligand>
</feature>
<keyword evidence="8 18" id="KW-0418">Kinase</keyword>
<dbReference type="PANTHER" id="PTHR22931">
    <property type="entry name" value="PHOSPHOENOLPYRUVATE DIKINASE-RELATED"/>
    <property type="match status" value="1"/>
</dbReference>
<name>A0A7X5VET3_9ACTN</name>
<dbReference type="InterPro" id="IPR000121">
    <property type="entry name" value="PEP_util_C"/>
</dbReference>
<gene>
    <name evidence="18" type="ORF">BJY22_004929</name>
</gene>
<feature type="domain" description="Pyruvate phosphate dikinase AMP/ATP-binding" evidence="16">
    <location>
        <begin position="301"/>
        <end position="350"/>
    </location>
</feature>